<evidence type="ECO:0000313" key="4">
    <source>
        <dbReference type="Proteomes" id="UP000571817"/>
    </source>
</evidence>
<gene>
    <name evidence="3" type="ORF">HNR15_000003</name>
</gene>
<feature type="signal peptide" evidence="2">
    <location>
        <begin position="1"/>
        <end position="27"/>
    </location>
</feature>
<feature type="compositionally biased region" description="Low complexity" evidence="1">
    <location>
        <begin position="130"/>
        <end position="153"/>
    </location>
</feature>
<keyword evidence="2" id="KW-0732">Signal</keyword>
<accession>A0A853DED8</accession>
<organism evidence="3 4">
    <name type="scientific">Allobranchiibius huperziae</name>
    <dbReference type="NCBI Taxonomy" id="1874116"/>
    <lineage>
        <taxon>Bacteria</taxon>
        <taxon>Bacillati</taxon>
        <taxon>Actinomycetota</taxon>
        <taxon>Actinomycetes</taxon>
        <taxon>Micrococcales</taxon>
        <taxon>Dermacoccaceae</taxon>
        <taxon>Allobranchiibius</taxon>
    </lineage>
</organism>
<dbReference type="RefSeq" id="WP_179478018.1">
    <property type="nucleotide sequence ID" value="NZ_JACCFW010000001.1"/>
</dbReference>
<dbReference type="EMBL" id="JACCFW010000001">
    <property type="protein sequence ID" value="NYJ73040.1"/>
    <property type="molecule type" value="Genomic_DNA"/>
</dbReference>
<name>A0A853DED8_9MICO</name>
<proteinExistence type="predicted"/>
<feature type="chain" id="PRO_5032525941" evidence="2">
    <location>
        <begin position="28"/>
        <end position="268"/>
    </location>
</feature>
<feature type="region of interest" description="Disordered" evidence="1">
    <location>
        <begin position="117"/>
        <end position="171"/>
    </location>
</feature>
<dbReference type="Proteomes" id="UP000571817">
    <property type="component" value="Unassembled WGS sequence"/>
</dbReference>
<feature type="compositionally biased region" description="Gly residues" evidence="1">
    <location>
        <begin position="154"/>
        <end position="164"/>
    </location>
</feature>
<evidence type="ECO:0000256" key="1">
    <source>
        <dbReference type="SAM" id="MobiDB-lite"/>
    </source>
</evidence>
<comment type="caution">
    <text evidence="3">The sequence shown here is derived from an EMBL/GenBank/DDBJ whole genome shotgun (WGS) entry which is preliminary data.</text>
</comment>
<feature type="compositionally biased region" description="Low complexity" evidence="1">
    <location>
        <begin position="240"/>
        <end position="268"/>
    </location>
</feature>
<evidence type="ECO:0000313" key="3">
    <source>
        <dbReference type="EMBL" id="NYJ73040.1"/>
    </source>
</evidence>
<protein>
    <submittedName>
        <fullName evidence="3">Lambda repressor-like predicted transcriptional regulator</fullName>
    </submittedName>
</protein>
<keyword evidence="4" id="KW-1185">Reference proteome</keyword>
<dbReference type="AlphaFoldDB" id="A0A853DED8"/>
<sequence length="268" mass="26353">MLRKTKIIGGSTLAAAAVVGIAVPAYATSTSAPPAPTPTTAAKGPAAHMRHGIGLLGLTPAVIAKDAGTDTAGLAAGRKAGKSLAQIAESHGVSRATLLSRLDATADARMAKLINTKLPEGVRGPGPAGAPGKAGTAKPTPPKAGTAKPAHPGKGPGKWGGPHGPRGWAHRHGLGADYKSLASVLKLTPAQLTADLSKGETLQQIATAQKVSTVTLLTALDKDVNAEIAKAVDRVPGAKPPAAKAPAAKPPAAKAPATKAPATSAQGS</sequence>
<feature type="region of interest" description="Disordered" evidence="1">
    <location>
        <begin position="232"/>
        <end position="268"/>
    </location>
</feature>
<evidence type="ECO:0000256" key="2">
    <source>
        <dbReference type="SAM" id="SignalP"/>
    </source>
</evidence>
<reference evidence="3 4" key="1">
    <citation type="submission" date="2020-07" db="EMBL/GenBank/DDBJ databases">
        <title>Sequencing the genomes of 1000 actinobacteria strains.</title>
        <authorList>
            <person name="Klenk H.-P."/>
        </authorList>
    </citation>
    <scope>NUCLEOTIDE SEQUENCE [LARGE SCALE GENOMIC DNA]</scope>
    <source>
        <strain evidence="3 4">DSM 29531</strain>
    </source>
</reference>